<gene>
    <name evidence="2" type="ORF">SAMN05444417_1905</name>
</gene>
<keyword evidence="1" id="KW-0812">Transmembrane</keyword>
<dbReference type="Proteomes" id="UP000184292">
    <property type="component" value="Unassembled WGS sequence"/>
</dbReference>
<sequence length="108" mass="11628">MMLGGLFGMMLVFIGFALLLMWGAKRIGRPGLAVWIGYIGAAYFALTALDTLRFCGALPFIEMGAHVCEGAGRELSLVYALIAAPAAAIFLVAFALRLRESRRYGGPR</sequence>
<feature type="transmembrane region" description="Helical" evidence="1">
    <location>
        <begin position="31"/>
        <end position="49"/>
    </location>
</feature>
<evidence type="ECO:0000256" key="1">
    <source>
        <dbReference type="SAM" id="Phobius"/>
    </source>
</evidence>
<accession>A0A1M6EAP9</accession>
<protein>
    <submittedName>
        <fullName evidence="2">Uncharacterized protein</fullName>
    </submittedName>
</protein>
<feature type="transmembrane region" description="Helical" evidence="1">
    <location>
        <begin position="6"/>
        <end position="24"/>
    </location>
</feature>
<evidence type="ECO:0000313" key="3">
    <source>
        <dbReference type="Proteomes" id="UP000184292"/>
    </source>
</evidence>
<proteinExistence type="predicted"/>
<keyword evidence="1" id="KW-0472">Membrane</keyword>
<keyword evidence="1" id="KW-1133">Transmembrane helix</keyword>
<dbReference type="STRING" id="1447782.SAMN05444417_1905"/>
<dbReference type="AlphaFoldDB" id="A0A1M6EAP9"/>
<reference evidence="2 3" key="1">
    <citation type="submission" date="2016-11" db="EMBL/GenBank/DDBJ databases">
        <authorList>
            <person name="Jaros S."/>
            <person name="Januszkiewicz K."/>
            <person name="Wedrychowicz H."/>
        </authorList>
    </citation>
    <scope>NUCLEOTIDE SEQUENCE [LARGE SCALE GENOMIC DNA]</scope>
    <source>
        <strain evidence="2 3">DSM 100565</strain>
    </source>
</reference>
<name>A0A1M6EAP9_9RHOB</name>
<organism evidence="2 3">
    <name type="scientific">Wenxinia saemankumensis</name>
    <dbReference type="NCBI Taxonomy" id="1447782"/>
    <lineage>
        <taxon>Bacteria</taxon>
        <taxon>Pseudomonadati</taxon>
        <taxon>Pseudomonadota</taxon>
        <taxon>Alphaproteobacteria</taxon>
        <taxon>Rhodobacterales</taxon>
        <taxon>Roseobacteraceae</taxon>
        <taxon>Wenxinia</taxon>
    </lineage>
</organism>
<keyword evidence="3" id="KW-1185">Reference proteome</keyword>
<dbReference type="EMBL" id="FQYO01000003">
    <property type="protein sequence ID" value="SHI82535.1"/>
    <property type="molecule type" value="Genomic_DNA"/>
</dbReference>
<dbReference type="RefSeq" id="WP_073329098.1">
    <property type="nucleotide sequence ID" value="NZ_FQYO01000003.1"/>
</dbReference>
<evidence type="ECO:0000313" key="2">
    <source>
        <dbReference type="EMBL" id="SHI82535.1"/>
    </source>
</evidence>
<dbReference type="OrthoDB" id="10011637at2"/>
<feature type="transmembrane region" description="Helical" evidence="1">
    <location>
        <begin position="77"/>
        <end position="98"/>
    </location>
</feature>